<organism evidence="2 3">
    <name type="scientific">Thelonectria olida</name>
    <dbReference type="NCBI Taxonomy" id="1576542"/>
    <lineage>
        <taxon>Eukaryota</taxon>
        <taxon>Fungi</taxon>
        <taxon>Dikarya</taxon>
        <taxon>Ascomycota</taxon>
        <taxon>Pezizomycotina</taxon>
        <taxon>Sordariomycetes</taxon>
        <taxon>Hypocreomycetidae</taxon>
        <taxon>Hypocreales</taxon>
        <taxon>Nectriaceae</taxon>
        <taxon>Thelonectria</taxon>
    </lineage>
</organism>
<dbReference type="InterPro" id="IPR035959">
    <property type="entry name" value="RutC-like_sf"/>
</dbReference>
<evidence type="ECO:0000313" key="2">
    <source>
        <dbReference type="EMBL" id="KAH6887721.1"/>
    </source>
</evidence>
<reference evidence="2 3" key="1">
    <citation type="journal article" date="2021" name="Nat. Commun.">
        <title>Genetic determinants of endophytism in the Arabidopsis root mycobiome.</title>
        <authorList>
            <person name="Mesny F."/>
            <person name="Miyauchi S."/>
            <person name="Thiergart T."/>
            <person name="Pickel B."/>
            <person name="Atanasova L."/>
            <person name="Karlsson M."/>
            <person name="Huettel B."/>
            <person name="Barry K.W."/>
            <person name="Haridas S."/>
            <person name="Chen C."/>
            <person name="Bauer D."/>
            <person name="Andreopoulos W."/>
            <person name="Pangilinan J."/>
            <person name="LaButti K."/>
            <person name="Riley R."/>
            <person name="Lipzen A."/>
            <person name="Clum A."/>
            <person name="Drula E."/>
            <person name="Henrissat B."/>
            <person name="Kohler A."/>
            <person name="Grigoriev I.V."/>
            <person name="Martin F.M."/>
            <person name="Hacquard S."/>
        </authorList>
    </citation>
    <scope>NUCLEOTIDE SEQUENCE [LARGE SCALE GENOMIC DNA]</scope>
    <source>
        <strain evidence="2 3">MPI-CAGE-CH-0241</strain>
    </source>
</reference>
<keyword evidence="3" id="KW-1185">Reference proteome</keyword>
<dbReference type="Gene3D" id="3.30.1330.40">
    <property type="entry name" value="RutC-like"/>
    <property type="match status" value="1"/>
</dbReference>
<dbReference type="SUPFAM" id="SSF55298">
    <property type="entry name" value="YjgF-like"/>
    <property type="match status" value="1"/>
</dbReference>
<accession>A0A9P8W5B3</accession>
<dbReference type="PANTHER" id="PTHR11803:SF42">
    <property type="entry name" value="MMF1"/>
    <property type="match status" value="1"/>
</dbReference>
<dbReference type="PANTHER" id="PTHR11803">
    <property type="entry name" value="2-IMINOBUTANOATE/2-IMINOPROPANOATE DEAMINASE RIDA"/>
    <property type="match status" value="1"/>
</dbReference>
<dbReference type="InterPro" id="IPR006175">
    <property type="entry name" value="YjgF/YER057c/UK114"/>
</dbReference>
<dbReference type="GO" id="GO:0005829">
    <property type="term" value="C:cytosol"/>
    <property type="evidence" value="ECO:0007669"/>
    <property type="project" value="TreeGrafter"/>
</dbReference>
<name>A0A9P8W5B3_9HYPO</name>
<evidence type="ECO:0000313" key="3">
    <source>
        <dbReference type="Proteomes" id="UP000777438"/>
    </source>
</evidence>
<dbReference type="FunFam" id="3.30.1330.40:FF:000001">
    <property type="entry name" value="L-PSP family endoribonuclease"/>
    <property type="match status" value="1"/>
</dbReference>
<evidence type="ECO:0000256" key="1">
    <source>
        <dbReference type="ARBA" id="ARBA00010552"/>
    </source>
</evidence>
<dbReference type="AlphaFoldDB" id="A0A9P8W5B3"/>
<comment type="caution">
    <text evidence="2">The sequence shown here is derived from an EMBL/GenBank/DDBJ whole genome shotgun (WGS) entry which is preliminary data.</text>
</comment>
<comment type="similarity">
    <text evidence="1">Belongs to the RutC family.</text>
</comment>
<dbReference type="Proteomes" id="UP000777438">
    <property type="component" value="Unassembled WGS sequence"/>
</dbReference>
<proteinExistence type="inferred from homology"/>
<dbReference type="Pfam" id="PF01042">
    <property type="entry name" value="Ribonuc_L-PSP"/>
    <property type="match status" value="1"/>
</dbReference>
<sequence length="125" mass="13085">MSAKAVFSPDAPNPPPFLSQALAIGNPVFCSGQVAIDPKTGAMIGGSVGDRTKRIMLNLSAVLNAAGSSLDRIVKANIYLTNIKDFAEVNEARTCVGVAELPLGTDVEIECAASRGSRRRNNRGL</sequence>
<dbReference type="GO" id="GO:0005739">
    <property type="term" value="C:mitochondrion"/>
    <property type="evidence" value="ECO:0007669"/>
    <property type="project" value="UniProtKB-ARBA"/>
</dbReference>
<dbReference type="GO" id="GO:0019239">
    <property type="term" value="F:deaminase activity"/>
    <property type="evidence" value="ECO:0007669"/>
    <property type="project" value="TreeGrafter"/>
</dbReference>
<dbReference type="OrthoDB" id="309640at2759"/>
<protein>
    <submittedName>
        <fullName evidence="2">Translation initiation inhibitor, yjgF family</fullName>
    </submittedName>
</protein>
<gene>
    <name evidence="2" type="ORF">B0T10DRAFT_539047</name>
</gene>
<dbReference type="EMBL" id="JAGPYM010000014">
    <property type="protein sequence ID" value="KAH6887721.1"/>
    <property type="molecule type" value="Genomic_DNA"/>
</dbReference>
<dbReference type="CDD" id="cd00448">
    <property type="entry name" value="YjgF_YER057c_UK114_family"/>
    <property type="match status" value="1"/>
</dbReference>